<name>A0A0D3GE46_9ORYZ</name>
<dbReference type="PANTHER" id="PTHR31636">
    <property type="entry name" value="OSJNBA0084A10.13 PROTEIN-RELATED"/>
    <property type="match status" value="1"/>
</dbReference>
<dbReference type="Pfam" id="PF03514">
    <property type="entry name" value="GRAS"/>
    <property type="match status" value="1"/>
</dbReference>
<evidence type="ECO:0000256" key="2">
    <source>
        <dbReference type="ARBA" id="ARBA00023163"/>
    </source>
</evidence>
<dbReference type="Gramene" id="OBART06G07100.1">
    <property type="protein sequence ID" value="OBART06G07100.1"/>
    <property type="gene ID" value="OBART06G07100"/>
</dbReference>
<accession>A0A0D3GE46</accession>
<comment type="similarity">
    <text evidence="3">Belongs to the GRAS family.</text>
</comment>
<evidence type="ECO:0000313" key="6">
    <source>
        <dbReference type="Proteomes" id="UP000026960"/>
    </source>
</evidence>
<feature type="compositionally biased region" description="Basic residues" evidence="4">
    <location>
        <begin position="164"/>
        <end position="174"/>
    </location>
</feature>
<keyword evidence="6" id="KW-1185">Reference proteome</keyword>
<dbReference type="PaxDb" id="65489-OBART06G07100.1"/>
<dbReference type="EnsemblPlants" id="OBART06G07100.1">
    <property type="protein sequence ID" value="OBART06G07100.1"/>
    <property type="gene ID" value="OBART06G07100"/>
</dbReference>
<dbReference type="HOGENOM" id="CLU_1443108_0_0_1"/>
<evidence type="ECO:0000256" key="1">
    <source>
        <dbReference type="ARBA" id="ARBA00023015"/>
    </source>
</evidence>
<dbReference type="STRING" id="65489.A0A0D3GE46"/>
<feature type="region of interest" description="Disordered" evidence="4">
    <location>
        <begin position="154"/>
        <end position="188"/>
    </location>
</feature>
<keyword evidence="2" id="KW-0804">Transcription</keyword>
<reference evidence="5" key="1">
    <citation type="journal article" date="2009" name="Rice">
        <title>De Novo Next Generation Sequencing of Plant Genomes.</title>
        <authorList>
            <person name="Rounsley S."/>
            <person name="Marri P.R."/>
            <person name="Yu Y."/>
            <person name="He R."/>
            <person name="Sisneros N."/>
            <person name="Goicoechea J.L."/>
            <person name="Lee S.J."/>
            <person name="Angelova A."/>
            <person name="Kudrna D."/>
            <person name="Luo M."/>
            <person name="Affourtit J."/>
            <person name="Desany B."/>
            <person name="Knight J."/>
            <person name="Niazi F."/>
            <person name="Egholm M."/>
            <person name="Wing R.A."/>
        </authorList>
    </citation>
    <scope>NUCLEOTIDE SEQUENCE [LARGE SCALE GENOMIC DNA]</scope>
    <source>
        <strain evidence="5">cv. IRGC 105608</strain>
    </source>
</reference>
<dbReference type="InterPro" id="IPR005202">
    <property type="entry name" value="TF_GRAS"/>
</dbReference>
<comment type="caution">
    <text evidence="3">Lacks conserved residue(s) required for the propagation of feature annotation.</text>
</comment>
<proteinExistence type="inferred from homology"/>
<organism evidence="5">
    <name type="scientific">Oryza barthii</name>
    <dbReference type="NCBI Taxonomy" id="65489"/>
    <lineage>
        <taxon>Eukaryota</taxon>
        <taxon>Viridiplantae</taxon>
        <taxon>Streptophyta</taxon>
        <taxon>Embryophyta</taxon>
        <taxon>Tracheophyta</taxon>
        <taxon>Spermatophyta</taxon>
        <taxon>Magnoliopsida</taxon>
        <taxon>Liliopsida</taxon>
        <taxon>Poales</taxon>
        <taxon>Poaceae</taxon>
        <taxon>BOP clade</taxon>
        <taxon>Oryzoideae</taxon>
        <taxon>Oryzeae</taxon>
        <taxon>Oryzinae</taxon>
        <taxon>Oryza</taxon>
    </lineage>
</organism>
<dbReference type="Proteomes" id="UP000026960">
    <property type="component" value="Chromosome 6"/>
</dbReference>
<sequence>MVVTEQEVSHNAAGLTERFVEALNYYAVGGARGSVERTRVERWLLGEEIKNIVACDGGERRERHERLEGAGFGRVPLSYYALLQARRVAQGLGCDGFKRRRRPGIAAVEVAMAALPHTRAPVSGHSHLVLASLRRPPGPSPISRMRLGAAEKREARESGFLLRQPRRLPPRRSPPRGSLSQFPSICIH</sequence>
<evidence type="ECO:0000256" key="3">
    <source>
        <dbReference type="PROSITE-ProRule" id="PRU01191"/>
    </source>
</evidence>
<dbReference type="eggNOG" id="ENOG502QPNC">
    <property type="taxonomic scope" value="Eukaryota"/>
</dbReference>
<dbReference type="PROSITE" id="PS50985">
    <property type="entry name" value="GRAS"/>
    <property type="match status" value="1"/>
</dbReference>
<reference evidence="5" key="2">
    <citation type="submission" date="2015-03" db="UniProtKB">
        <authorList>
            <consortium name="EnsemblPlants"/>
        </authorList>
    </citation>
    <scope>IDENTIFICATION</scope>
</reference>
<keyword evidence="1" id="KW-0805">Transcription regulation</keyword>
<dbReference type="AlphaFoldDB" id="A0A0D3GE46"/>
<evidence type="ECO:0000313" key="5">
    <source>
        <dbReference type="EnsemblPlants" id="OBART06G07100.1"/>
    </source>
</evidence>
<protein>
    <submittedName>
        <fullName evidence="5">Uncharacterized protein</fullName>
    </submittedName>
</protein>
<evidence type="ECO:0000256" key="4">
    <source>
        <dbReference type="SAM" id="MobiDB-lite"/>
    </source>
</evidence>
<feature type="region of interest" description="SAW" evidence="3">
    <location>
        <begin position="54"/>
        <end position="126"/>
    </location>
</feature>